<name>A0A511ZNY7_9BACI</name>
<dbReference type="InterPro" id="IPR015946">
    <property type="entry name" value="KH_dom-like_a/b"/>
</dbReference>
<evidence type="ECO:0000313" key="1">
    <source>
        <dbReference type="EMBL" id="GEN89170.1"/>
    </source>
</evidence>
<reference evidence="1 2" key="1">
    <citation type="submission" date="2019-07" db="EMBL/GenBank/DDBJ databases">
        <title>Whole genome shotgun sequence of Oceanobacillus sojae NBRC 105379.</title>
        <authorList>
            <person name="Hosoyama A."/>
            <person name="Uohara A."/>
            <person name="Ohji S."/>
            <person name="Ichikawa N."/>
        </authorList>
    </citation>
    <scope>NUCLEOTIDE SEQUENCE [LARGE SCALE GENOMIC DNA]</scope>
    <source>
        <strain evidence="1 2">NBRC 105379</strain>
    </source>
</reference>
<dbReference type="InterPro" id="IPR003718">
    <property type="entry name" value="OsmC/Ohr_fam"/>
</dbReference>
<dbReference type="RefSeq" id="WP_147212092.1">
    <property type="nucleotide sequence ID" value="NZ_BJYM01000019.1"/>
</dbReference>
<dbReference type="AlphaFoldDB" id="A0A511ZNY7"/>
<dbReference type="PANTHER" id="PTHR34352:SF1">
    <property type="entry name" value="PROTEIN YHFA"/>
    <property type="match status" value="1"/>
</dbReference>
<dbReference type="EMBL" id="BJYM01000019">
    <property type="protein sequence ID" value="GEN89170.1"/>
    <property type="molecule type" value="Genomic_DNA"/>
</dbReference>
<accession>A0A511ZNY7</accession>
<dbReference type="Proteomes" id="UP000321558">
    <property type="component" value="Unassembled WGS sequence"/>
</dbReference>
<sequence>MLQYNMNKHGFQTSAEYGDLQVSNQGEHGYRPYEMMVSSIAGCSGLALKKILEKMRITFSDIQVTANIVRNPNVANRIEKMYLTFTVIATDATDKKLEKALELTHKNCGMIQSVKDSIMITESIVKAGFNNYSN</sequence>
<protein>
    <submittedName>
        <fullName evidence="1">Osmotically inducible protein C</fullName>
    </submittedName>
</protein>
<comment type="caution">
    <text evidence="1">The sequence shown here is derived from an EMBL/GenBank/DDBJ whole genome shotgun (WGS) entry which is preliminary data.</text>
</comment>
<dbReference type="SUPFAM" id="SSF82784">
    <property type="entry name" value="OsmC-like"/>
    <property type="match status" value="1"/>
</dbReference>
<dbReference type="Gene3D" id="3.30.300.20">
    <property type="match status" value="1"/>
</dbReference>
<dbReference type="PANTHER" id="PTHR34352">
    <property type="entry name" value="PROTEIN YHFA"/>
    <property type="match status" value="1"/>
</dbReference>
<dbReference type="InterPro" id="IPR036102">
    <property type="entry name" value="OsmC/Ohrsf"/>
</dbReference>
<evidence type="ECO:0000313" key="2">
    <source>
        <dbReference type="Proteomes" id="UP000321558"/>
    </source>
</evidence>
<dbReference type="OrthoDB" id="13625at2"/>
<dbReference type="Pfam" id="PF02566">
    <property type="entry name" value="OsmC"/>
    <property type="match status" value="1"/>
</dbReference>
<organism evidence="1 2">
    <name type="scientific">Oceanobacillus sojae</name>
    <dbReference type="NCBI Taxonomy" id="582851"/>
    <lineage>
        <taxon>Bacteria</taxon>
        <taxon>Bacillati</taxon>
        <taxon>Bacillota</taxon>
        <taxon>Bacilli</taxon>
        <taxon>Bacillales</taxon>
        <taxon>Bacillaceae</taxon>
        <taxon>Oceanobacillus</taxon>
    </lineage>
</organism>
<gene>
    <name evidence="1" type="ORF">OSO01_39090</name>
</gene>
<proteinExistence type="predicted"/>
<keyword evidence="2" id="KW-1185">Reference proteome</keyword>